<protein>
    <submittedName>
        <fullName evidence="1">Uncharacterized protein</fullName>
    </submittedName>
</protein>
<evidence type="ECO:0000313" key="1">
    <source>
        <dbReference type="EMBL" id="MFD2866040.1"/>
    </source>
</evidence>
<dbReference type="RefSeq" id="WP_377129333.1">
    <property type="nucleotide sequence ID" value="NZ_JBHUON010000020.1"/>
</dbReference>
<evidence type="ECO:0000313" key="2">
    <source>
        <dbReference type="Proteomes" id="UP001597601"/>
    </source>
</evidence>
<name>A0ABW5XTQ7_9SPHI</name>
<sequence>MNVLKTEYFYSATKMLVFVNKNQIPRENILTIAATESTSSVRYTIFYYGDSDVEEEVPSIWD</sequence>
<comment type="caution">
    <text evidence="1">The sequence shown here is derived from an EMBL/GenBank/DDBJ whole genome shotgun (WGS) entry which is preliminary data.</text>
</comment>
<gene>
    <name evidence="1" type="ORF">ACFSYC_15175</name>
</gene>
<dbReference type="EMBL" id="JBHUON010000020">
    <property type="protein sequence ID" value="MFD2866040.1"/>
    <property type="molecule type" value="Genomic_DNA"/>
</dbReference>
<proteinExistence type="predicted"/>
<accession>A0ABW5XTQ7</accession>
<organism evidence="1 2">
    <name type="scientific">Mucilaginibacter antarcticus</name>
    <dbReference type="NCBI Taxonomy" id="1855725"/>
    <lineage>
        <taxon>Bacteria</taxon>
        <taxon>Pseudomonadati</taxon>
        <taxon>Bacteroidota</taxon>
        <taxon>Sphingobacteriia</taxon>
        <taxon>Sphingobacteriales</taxon>
        <taxon>Sphingobacteriaceae</taxon>
        <taxon>Mucilaginibacter</taxon>
    </lineage>
</organism>
<dbReference type="Proteomes" id="UP001597601">
    <property type="component" value="Unassembled WGS sequence"/>
</dbReference>
<reference evidence="2" key="1">
    <citation type="journal article" date="2019" name="Int. J. Syst. Evol. Microbiol.">
        <title>The Global Catalogue of Microorganisms (GCM) 10K type strain sequencing project: providing services to taxonomists for standard genome sequencing and annotation.</title>
        <authorList>
            <consortium name="The Broad Institute Genomics Platform"/>
            <consortium name="The Broad Institute Genome Sequencing Center for Infectious Disease"/>
            <person name="Wu L."/>
            <person name="Ma J."/>
        </authorList>
    </citation>
    <scope>NUCLEOTIDE SEQUENCE [LARGE SCALE GENOMIC DNA]</scope>
    <source>
        <strain evidence="2">KCTC 52232</strain>
    </source>
</reference>
<keyword evidence="2" id="KW-1185">Reference proteome</keyword>